<dbReference type="InterPro" id="IPR040202">
    <property type="entry name" value="Brl1/Brr6"/>
</dbReference>
<keyword evidence="2" id="KW-1133">Transmembrane helix</keyword>
<feature type="compositionally biased region" description="Polar residues" evidence="1">
    <location>
        <begin position="100"/>
        <end position="118"/>
    </location>
</feature>
<feature type="region of interest" description="Disordered" evidence="1">
    <location>
        <begin position="204"/>
        <end position="224"/>
    </location>
</feature>
<dbReference type="GO" id="GO:0006998">
    <property type="term" value="P:nuclear envelope organization"/>
    <property type="evidence" value="ECO:0007669"/>
    <property type="project" value="InterPro"/>
</dbReference>
<sequence>MAAAEANSSMENMTAISEASSHFPDNVRQLTPIEDLHSLRYHDKEYLDTVISKANRGDTFFPETVDIDRSLANSTPSPKKLERKFDYNASTPLKGGLSEAQMQPQPQLQANRPSQFSFPQKPRNIFNLSPEFVSLQPGLKGSTNIDGSINPVKGAFNLFDKSASFASGNNSSLGSRSFRRPRKRVRGANVSDISFDLTNNSSRLSFPRERRSNNESSFVSHSHSKFMQGHTLSTAMTQQRGSMSRYDYIHSLISDPQCVSNLTLLIQILLNTLMVLVFLGFSLVAFFAIKRDVDHKISSYVNDAIHKINSCKREYFRNNCAPEMRVPALEYKCNEWDTCMGKDPQSVITSMAYFEVMADCMNAFFHNISIKSLLGIGCLMLFCIIVPNILFSKFRSTTIHQNYYNGNNSHIENDTNDMLNIQTSSPMKPSGVGDQQQRVLRSAGNSTFFSPVTDKVKKPASASDHHNDNNNVSGSVRFNPNVSYSMYDYEDDSNDRGNFDVVPNQRVGDEEDNSNGDEDQDNGNNNDNEDDEDENLLANQRILLED</sequence>
<proteinExistence type="predicted"/>
<gene>
    <name evidence="4" type="ORF">PICMEDRAFT_128514</name>
</gene>
<feature type="region of interest" description="Disordered" evidence="1">
    <location>
        <begin position="450"/>
        <end position="546"/>
    </location>
</feature>
<feature type="compositionally biased region" description="Polar residues" evidence="1">
    <location>
        <begin position="469"/>
        <end position="484"/>
    </location>
</feature>
<evidence type="ECO:0000256" key="1">
    <source>
        <dbReference type="SAM" id="MobiDB-lite"/>
    </source>
</evidence>
<dbReference type="STRING" id="763406.A0A1E3NJR1"/>
<feature type="region of interest" description="Disordered" evidence="1">
    <location>
        <begin position="90"/>
        <end position="121"/>
    </location>
</feature>
<dbReference type="GeneID" id="30176662"/>
<evidence type="ECO:0000313" key="4">
    <source>
        <dbReference type="EMBL" id="ODQ46351.1"/>
    </source>
</evidence>
<feature type="compositionally biased region" description="Acidic residues" evidence="1">
    <location>
        <begin position="509"/>
        <end position="535"/>
    </location>
</feature>
<protein>
    <recommendedName>
        <fullName evidence="3">Brl1/Brr6 domain-containing protein</fullName>
    </recommendedName>
</protein>
<feature type="domain" description="Brl1/Brr6" evidence="3">
    <location>
        <begin position="262"/>
        <end position="395"/>
    </location>
</feature>
<name>A0A1E3NJR1_9ASCO</name>
<feature type="transmembrane region" description="Helical" evidence="2">
    <location>
        <begin position="264"/>
        <end position="289"/>
    </location>
</feature>
<evidence type="ECO:0000259" key="3">
    <source>
        <dbReference type="SMART" id="SM01042"/>
    </source>
</evidence>
<dbReference type="InterPro" id="IPR018767">
    <property type="entry name" value="Brl1/Brr6_dom"/>
</dbReference>
<organism evidence="4 5">
    <name type="scientific">Pichia membranifaciens NRRL Y-2026</name>
    <dbReference type="NCBI Taxonomy" id="763406"/>
    <lineage>
        <taxon>Eukaryota</taxon>
        <taxon>Fungi</taxon>
        <taxon>Dikarya</taxon>
        <taxon>Ascomycota</taxon>
        <taxon>Saccharomycotina</taxon>
        <taxon>Pichiomycetes</taxon>
        <taxon>Pichiales</taxon>
        <taxon>Pichiaceae</taxon>
        <taxon>Pichia</taxon>
    </lineage>
</organism>
<dbReference type="SMART" id="SM01042">
    <property type="entry name" value="Brr6_like_C_C"/>
    <property type="match status" value="1"/>
</dbReference>
<dbReference type="Pfam" id="PF10104">
    <property type="entry name" value="Brr6_like_C_C"/>
    <property type="match status" value="1"/>
</dbReference>
<feature type="transmembrane region" description="Helical" evidence="2">
    <location>
        <begin position="373"/>
        <end position="391"/>
    </location>
</feature>
<dbReference type="Proteomes" id="UP000094455">
    <property type="component" value="Unassembled WGS sequence"/>
</dbReference>
<dbReference type="EMBL" id="KV454003">
    <property type="protein sequence ID" value="ODQ46351.1"/>
    <property type="molecule type" value="Genomic_DNA"/>
</dbReference>
<keyword evidence="2" id="KW-0812">Transmembrane</keyword>
<dbReference type="GO" id="GO:0055088">
    <property type="term" value="P:lipid homeostasis"/>
    <property type="evidence" value="ECO:0007669"/>
    <property type="project" value="InterPro"/>
</dbReference>
<evidence type="ECO:0000313" key="5">
    <source>
        <dbReference type="Proteomes" id="UP000094455"/>
    </source>
</evidence>
<dbReference type="RefSeq" id="XP_019017464.1">
    <property type="nucleotide sequence ID" value="XM_019159975.1"/>
</dbReference>
<evidence type="ECO:0000256" key="2">
    <source>
        <dbReference type="SAM" id="Phobius"/>
    </source>
</evidence>
<dbReference type="PANTHER" id="PTHR28136:SF1">
    <property type="entry name" value="NUCLEUS EXPORT PROTEIN BRL1"/>
    <property type="match status" value="1"/>
</dbReference>
<dbReference type="GO" id="GO:0031965">
    <property type="term" value="C:nuclear membrane"/>
    <property type="evidence" value="ECO:0007669"/>
    <property type="project" value="InterPro"/>
</dbReference>
<keyword evidence="5" id="KW-1185">Reference proteome</keyword>
<accession>A0A1E3NJR1</accession>
<dbReference type="OrthoDB" id="5961at2759"/>
<dbReference type="AlphaFoldDB" id="A0A1E3NJR1"/>
<reference evidence="4 5" key="1">
    <citation type="journal article" date="2016" name="Proc. Natl. Acad. Sci. U.S.A.">
        <title>Comparative genomics of biotechnologically important yeasts.</title>
        <authorList>
            <person name="Riley R."/>
            <person name="Haridas S."/>
            <person name="Wolfe K.H."/>
            <person name="Lopes M.R."/>
            <person name="Hittinger C.T."/>
            <person name="Goeker M."/>
            <person name="Salamov A.A."/>
            <person name="Wisecaver J.H."/>
            <person name="Long T.M."/>
            <person name="Calvey C.H."/>
            <person name="Aerts A.L."/>
            <person name="Barry K.W."/>
            <person name="Choi C."/>
            <person name="Clum A."/>
            <person name="Coughlan A.Y."/>
            <person name="Deshpande S."/>
            <person name="Douglass A.P."/>
            <person name="Hanson S.J."/>
            <person name="Klenk H.-P."/>
            <person name="LaButti K.M."/>
            <person name="Lapidus A."/>
            <person name="Lindquist E.A."/>
            <person name="Lipzen A.M."/>
            <person name="Meier-Kolthoff J.P."/>
            <person name="Ohm R.A."/>
            <person name="Otillar R.P."/>
            <person name="Pangilinan J.L."/>
            <person name="Peng Y."/>
            <person name="Rokas A."/>
            <person name="Rosa C.A."/>
            <person name="Scheuner C."/>
            <person name="Sibirny A.A."/>
            <person name="Slot J.C."/>
            <person name="Stielow J.B."/>
            <person name="Sun H."/>
            <person name="Kurtzman C.P."/>
            <person name="Blackwell M."/>
            <person name="Grigoriev I.V."/>
            <person name="Jeffries T.W."/>
        </authorList>
    </citation>
    <scope>NUCLEOTIDE SEQUENCE [LARGE SCALE GENOMIC DNA]</scope>
    <source>
        <strain evidence="4 5">NRRL Y-2026</strain>
    </source>
</reference>
<keyword evidence="2" id="KW-0472">Membrane</keyword>
<dbReference type="PANTHER" id="PTHR28136">
    <property type="entry name" value="NUCLEUS EXPORT PROTEIN BRR6"/>
    <property type="match status" value="1"/>
</dbReference>